<dbReference type="InterPro" id="IPR002559">
    <property type="entry name" value="Transposase_11"/>
</dbReference>
<reference evidence="3" key="1">
    <citation type="submission" date="2018-06" db="EMBL/GenBank/DDBJ databases">
        <authorList>
            <person name="Zhirakovskaya E."/>
        </authorList>
    </citation>
    <scope>NUCLEOTIDE SEQUENCE</scope>
</reference>
<proteinExistence type="predicted"/>
<dbReference type="EMBL" id="UOFP01000129">
    <property type="protein sequence ID" value="VAW86228.1"/>
    <property type="molecule type" value="Genomic_DNA"/>
</dbReference>
<sequence length="584" mass="65167">MRQVTLLNLGRHFPHNRDDWPLLCARIEQLIGGVADLLPIECPVELERVAQRIVGQLVKRAPVTEAVDDSKEQQPVLPPATESPAYDSVDIDSLTLNLPRTVGIEHVALHAMKQLDFPNKLSELGINGTQCSAIIGNIIGRMAQPASELATWHWLQDQSALGELLDVDFEALSHMSLYRGSDALMRKRDEIETHIFGAVKDLFGLDQTITLYDLTNTYFEGSAENNEKAQYGRSKEKRKDCPLVTLGLVLDGSGFVHRSQTFAGNTSEFATLEQMLTGLKAQVGALVVMDAGIASQANIDWLIEQGYRYLVVKRGGKREFDHTQAQVIKNAAGGDIQIYKTINESGSEVELHCHSQAREAKERAMLDSAMQRFEASLQTMSDNLAKPRCEKSLIKLQERLGRLKQKSAGASQHYQVELITDEAGKKVTTIRWEKQLVEGSRATDPGVYCLRTNELSWDAETLWRTYVMLTDLESVFRSLKSELGLRPVFHSTENRVDGHRFITVLAYQFVQVIRTQLKQAGIQGSWTQIRKILGVQQRVTSSLTREKGGSIHIRKATTAEPELKEIYQALGIHAAPGGIKKMVS</sequence>
<dbReference type="GO" id="GO:0006313">
    <property type="term" value="P:DNA transposition"/>
    <property type="evidence" value="ECO:0007669"/>
    <property type="project" value="InterPro"/>
</dbReference>
<protein>
    <recommendedName>
        <fullName evidence="2">Transposase IS4-like domain-containing protein</fullName>
    </recommendedName>
</protein>
<dbReference type="GO" id="GO:0003677">
    <property type="term" value="F:DNA binding"/>
    <property type="evidence" value="ECO:0007669"/>
    <property type="project" value="InterPro"/>
</dbReference>
<dbReference type="PANTHER" id="PTHR34614:SF2">
    <property type="entry name" value="TRANSPOSASE IS4-LIKE DOMAIN-CONTAINING PROTEIN"/>
    <property type="match status" value="1"/>
</dbReference>
<dbReference type="GO" id="GO:0004803">
    <property type="term" value="F:transposase activity"/>
    <property type="evidence" value="ECO:0007669"/>
    <property type="project" value="InterPro"/>
</dbReference>
<dbReference type="PANTHER" id="PTHR34614">
    <property type="match status" value="1"/>
</dbReference>
<dbReference type="AlphaFoldDB" id="A0A3B0YYT7"/>
<evidence type="ECO:0000256" key="1">
    <source>
        <dbReference type="SAM" id="MobiDB-lite"/>
    </source>
</evidence>
<dbReference type="NCBIfam" id="NF033559">
    <property type="entry name" value="transpos_IS1634"/>
    <property type="match status" value="1"/>
</dbReference>
<dbReference type="InterPro" id="IPR012337">
    <property type="entry name" value="RNaseH-like_sf"/>
</dbReference>
<dbReference type="SUPFAM" id="SSF53098">
    <property type="entry name" value="Ribonuclease H-like"/>
    <property type="match status" value="1"/>
</dbReference>
<name>A0A3B0YYT7_9ZZZZ</name>
<feature type="domain" description="Transposase IS4-like" evidence="2">
    <location>
        <begin position="209"/>
        <end position="507"/>
    </location>
</feature>
<organism evidence="3">
    <name type="scientific">hydrothermal vent metagenome</name>
    <dbReference type="NCBI Taxonomy" id="652676"/>
    <lineage>
        <taxon>unclassified sequences</taxon>
        <taxon>metagenomes</taxon>
        <taxon>ecological metagenomes</taxon>
    </lineage>
</organism>
<evidence type="ECO:0000259" key="2">
    <source>
        <dbReference type="Pfam" id="PF01609"/>
    </source>
</evidence>
<gene>
    <name evidence="3" type="ORF">MNBD_GAMMA18-136</name>
</gene>
<feature type="region of interest" description="Disordered" evidence="1">
    <location>
        <begin position="64"/>
        <end position="84"/>
    </location>
</feature>
<accession>A0A3B0YYT7</accession>
<dbReference type="Pfam" id="PF01609">
    <property type="entry name" value="DDE_Tnp_1"/>
    <property type="match status" value="1"/>
</dbReference>
<dbReference type="InterPro" id="IPR047654">
    <property type="entry name" value="IS1634_transpos"/>
</dbReference>
<evidence type="ECO:0000313" key="3">
    <source>
        <dbReference type="EMBL" id="VAW86228.1"/>
    </source>
</evidence>